<evidence type="ECO:0000256" key="1">
    <source>
        <dbReference type="SAM" id="Phobius"/>
    </source>
</evidence>
<feature type="transmembrane region" description="Helical" evidence="1">
    <location>
        <begin position="12"/>
        <end position="31"/>
    </location>
</feature>
<feature type="transmembrane region" description="Helical" evidence="1">
    <location>
        <begin position="84"/>
        <end position="103"/>
    </location>
</feature>
<dbReference type="OrthoDB" id="1431991at2"/>
<keyword evidence="1" id="KW-0472">Membrane</keyword>
<evidence type="ECO:0000313" key="3">
    <source>
        <dbReference type="Proteomes" id="UP000245535"/>
    </source>
</evidence>
<keyword evidence="1" id="KW-0812">Transmembrane</keyword>
<proteinExistence type="predicted"/>
<protein>
    <recommendedName>
        <fullName evidence="4">Ferric reductase like protein</fullName>
    </recommendedName>
</protein>
<comment type="caution">
    <text evidence="2">The sequence shown here is derived from an EMBL/GenBank/DDBJ whole genome shotgun (WGS) entry which is preliminary data.</text>
</comment>
<feature type="transmembrane region" description="Helical" evidence="1">
    <location>
        <begin position="195"/>
        <end position="213"/>
    </location>
</feature>
<dbReference type="EMBL" id="QGDO01000003">
    <property type="protein sequence ID" value="PWJ41778.1"/>
    <property type="molecule type" value="Genomic_DNA"/>
</dbReference>
<feature type="transmembrane region" description="Helical" evidence="1">
    <location>
        <begin position="123"/>
        <end position="142"/>
    </location>
</feature>
<feature type="transmembrane region" description="Helical" evidence="1">
    <location>
        <begin position="162"/>
        <end position="183"/>
    </location>
</feature>
<evidence type="ECO:0000313" key="2">
    <source>
        <dbReference type="EMBL" id="PWJ41778.1"/>
    </source>
</evidence>
<gene>
    <name evidence="2" type="ORF">BC781_10328</name>
</gene>
<accession>A0A315ZAB1</accession>
<keyword evidence="3" id="KW-1185">Reference proteome</keyword>
<dbReference type="RefSeq" id="WP_109618097.1">
    <property type="nucleotide sequence ID" value="NZ_QGDO01000003.1"/>
</dbReference>
<feature type="transmembrane region" description="Helical" evidence="1">
    <location>
        <begin position="43"/>
        <end position="63"/>
    </location>
</feature>
<name>A0A315ZAB1_SEDFL</name>
<evidence type="ECO:0008006" key="4">
    <source>
        <dbReference type="Google" id="ProtNLM"/>
    </source>
</evidence>
<reference evidence="2 3" key="1">
    <citation type="submission" date="2018-03" db="EMBL/GenBank/DDBJ databases">
        <title>Genomic Encyclopedia of Archaeal and Bacterial Type Strains, Phase II (KMG-II): from individual species to whole genera.</title>
        <authorList>
            <person name="Goeker M."/>
        </authorList>
    </citation>
    <scope>NUCLEOTIDE SEQUENCE [LARGE SCALE GENOMIC DNA]</scope>
    <source>
        <strain evidence="2 3">DSM 28229</strain>
    </source>
</reference>
<keyword evidence="1" id="KW-1133">Transmembrane helix</keyword>
<organism evidence="2 3">
    <name type="scientific">Sediminitomix flava</name>
    <dbReference type="NCBI Taxonomy" id="379075"/>
    <lineage>
        <taxon>Bacteria</taxon>
        <taxon>Pseudomonadati</taxon>
        <taxon>Bacteroidota</taxon>
        <taxon>Cytophagia</taxon>
        <taxon>Cytophagales</taxon>
        <taxon>Flammeovirgaceae</taxon>
        <taxon>Sediminitomix</taxon>
    </lineage>
</organism>
<dbReference type="Proteomes" id="UP000245535">
    <property type="component" value="Unassembled WGS sequence"/>
</dbReference>
<dbReference type="AlphaFoldDB" id="A0A315ZAB1"/>
<sequence>MNTRKEKSKATEIIIISCFISIAYAIIRYHILGEILWKDLPIYILNKGIALSAFILLCINFSIGPIQNLGINVPQKFMNARKGIGTIVFLLTLVHVCMSVLLFTPTVYKQFFLENGTLTLSGGISLLGGIIGFILLWVYDSVFKTSLKEERQFIAFFRSRKFILTATITGGIHLFFMGLNGWMTPEKWYGGLPPISLIGIICFSFSYFINIVGRKT</sequence>